<organism evidence="1 2">
    <name type="scientific">Oreochromis aureus</name>
    <name type="common">Israeli tilapia</name>
    <name type="synonym">Chromis aureus</name>
    <dbReference type="NCBI Taxonomy" id="47969"/>
    <lineage>
        <taxon>Eukaryota</taxon>
        <taxon>Metazoa</taxon>
        <taxon>Chordata</taxon>
        <taxon>Craniata</taxon>
        <taxon>Vertebrata</taxon>
        <taxon>Euteleostomi</taxon>
        <taxon>Actinopterygii</taxon>
        <taxon>Neopterygii</taxon>
        <taxon>Teleostei</taxon>
        <taxon>Neoteleostei</taxon>
        <taxon>Acanthomorphata</taxon>
        <taxon>Ovalentaria</taxon>
        <taxon>Cichlomorphae</taxon>
        <taxon>Cichliformes</taxon>
        <taxon>Cichlidae</taxon>
        <taxon>African cichlids</taxon>
        <taxon>Pseudocrenilabrinae</taxon>
        <taxon>Oreochromini</taxon>
        <taxon>Oreochromis</taxon>
    </lineage>
</organism>
<evidence type="ECO:0000313" key="1">
    <source>
        <dbReference type="Ensembl" id="ENSOABP00000015742.1"/>
    </source>
</evidence>
<dbReference type="AlphaFoldDB" id="A0A668SNE5"/>
<reference evidence="1" key="1">
    <citation type="submission" date="2025-08" db="UniProtKB">
        <authorList>
            <consortium name="Ensembl"/>
        </authorList>
    </citation>
    <scope>IDENTIFICATION</scope>
</reference>
<accession>A0A668SNE5</accession>
<keyword evidence="2" id="KW-1185">Reference proteome</keyword>
<dbReference type="Ensembl" id="ENSOABT00000016234.2">
    <property type="protein sequence ID" value="ENSOABP00000015742.1"/>
    <property type="gene ID" value="ENSOABG00000007829.2"/>
</dbReference>
<dbReference type="Proteomes" id="UP000472276">
    <property type="component" value="Unassembled WGS sequence"/>
</dbReference>
<evidence type="ECO:0000313" key="2">
    <source>
        <dbReference type="Proteomes" id="UP000472276"/>
    </source>
</evidence>
<reference evidence="1" key="2">
    <citation type="submission" date="2025-09" db="UniProtKB">
        <authorList>
            <consortium name="Ensembl"/>
        </authorList>
    </citation>
    <scope>IDENTIFICATION</scope>
</reference>
<name>A0A668SNE5_OREAU</name>
<protein>
    <submittedName>
        <fullName evidence="1">Uncharacterized protein</fullName>
    </submittedName>
</protein>
<sequence>MLIKRTQDGQSISRFMVAVDRHCSLTQSLRPLGFLLPSASFDWLGRLESSVNLYMTGYITVNMGSQAHARTHTNTESNLNAHTQSPGPIWPRAGDGDCELYCPNTAGGCVFVPPCEREDKHTQEAGERNLGDELLLAAVLRLTVWFRIISGRR</sequence>
<proteinExistence type="predicted"/>